<dbReference type="Gene3D" id="1.25.40.10">
    <property type="entry name" value="Tetratricopeptide repeat domain"/>
    <property type="match status" value="1"/>
</dbReference>
<dbReference type="InterPro" id="IPR002885">
    <property type="entry name" value="PPR_rpt"/>
</dbReference>
<evidence type="ECO:0008006" key="6">
    <source>
        <dbReference type="Google" id="ProtNLM"/>
    </source>
</evidence>
<feature type="region of interest" description="Disordered" evidence="3">
    <location>
        <begin position="24"/>
        <end position="48"/>
    </location>
</feature>
<accession>A0ABS8S1F9</accession>
<dbReference type="NCBIfam" id="TIGR00756">
    <property type="entry name" value="PPR"/>
    <property type="match status" value="1"/>
</dbReference>
<name>A0ABS8S1F9_DATST</name>
<dbReference type="InterPro" id="IPR046960">
    <property type="entry name" value="PPR_At4g14850-like_plant"/>
</dbReference>
<reference evidence="4 5" key="1">
    <citation type="journal article" date="2021" name="BMC Genomics">
        <title>Datura genome reveals duplications of psychoactive alkaloid biosynthetic genes and high mutation rate following tissue culture.</title>
        <authorList>
            <person name="Rajewski A."/>
            <person name="Carter-House D."/>
            <person name="Stajich J."/>
            <person name="Litt A."/>
        </authorList>
    </citation>
    <scope>NUCLEOTIDE SEQUENCE [LARGE SCALE GENOMIC DNA]</scope>
    <source>
        <strain evidence="4">AR-01</strain>
    </source>
</reference>
<evidence type="ECO:0000256" key="1">
    <source>
        <dbReference type="ARBA" id="ARBA00022737"/>
    </source>
</evidence>
<keyword evidence="5" id="KW-1185">Reference proteome</keyword>
<proteinExistence type="predicted"/>
<dbReference type="Proteomes" id="UP000823775">
    <property type="component" value="Unassembled WGS sequence"/>
</dbReference>
<feature type="repeat" description="PPR" evidence="2">
    <location>
        <begin position="199"/>
        <end position="233"/>
    </location>
</feature>
<protein>
    <recommendedName>
        <fullName evidence="6">Pentatricopeptide repeat-containing protein</fullName>
    </recommendedName>
</protein>
<dbReference type="PANTHER" id="PTHR47926">
    <property type="entry name" value="PENTATRICOPEPTIDE REPEAT-CONTAINING PROTEIN"/>
    <property type="match status" value="1"/>
</dbReference>
<evidence type="ECO:0000256" key="3">
    <source>
        <dbReference type="SAM" id="MobiDB-lite"/>
    </source>
</evidence>
<keyword evidence="1" id="KW-0677">Repeat</keyword>
<evidence type="ECO:0000313" key="4">
    <source>
        <dbReference type="EMBL" id="MCD7452653.1"/>
    </source>
</evidence>
<evidence type="ECO:0000313" key="5">
    <source>
        <dbReference type="Proteomes" id="UP000823775"/>
    </source>
</evidence>
<evidence type="ECO:0000256" key="2">
    <source>
        <dbReference type="PROSITE-ProRule" id="PRU00708"/>
    </source>
</evidence>
<dbReference type="EMBL" id="JACEIK010000218">
    <property type="protein sequence ID" value="MCD7452653.1"/>
    <property type="molecule type" value="Genomic_DNA"/>
</dbReference>
<comment type="caution">
    <text evidence="4">The sequence shown here is derived from an EMBL/GenBank/DDBJ whole genome shotgun (WGS) entry which is preliminary data.</text>
</comment>
<dbReference type="PANTHER" id="PTHR47926:SF395">
    <property type="entry name" value="TETRATRICOPEPTIDE-LIKE HELICAL DOMAIN, DYW DOMAIN PROTEIN-RELATED"/>
    <property type="match status" value="1"/>
</dbReference>
<dbReference type="Pfam" id="PF01535">
    <property type="entry name" value="PPR"/>
    <property type="match status" value="1"/>
</dbReference>
<dbReference type="InterPro" id="IPR011990">
    <property type="entry name" value="TPR-like_helical_dom_sf"/>
</dbReference>
<sequence>MCGNPDKVHKITILNLPKVIAEPSSEKQNVNEAKGCRPTEAGSPTRNHPEELRRELRHTGLHLCVLGHALAQWRWMQNPGIKEDDIICHMQVLNPQSCRSLLNMMVLDNDILCVVCRQGCLSFMNPTSSAAPLSFIELKAALFHGFQSFNQLKHIHARLIRTGFDQNNYLLNLLLKFTLNNFNNPNYAKLVFNQSQEPNIFLYNTMIRGLVSNDCFHQAIDFFHSMREEGVDFFEDYHQVFDDSEKNVVSWTASNDGTLILGSLRKLLTVSRSLEMGLSPDSFTLVAKKVVTCSRVGMLVLSRARSPLDALADRYARSATPLELAGIAVTLVRPGSRKNASDLCYAGVETMELSPLLE</sequence>
<gene>
    <name evidence="4" type="ORF">HAX54_017713</name>
</gene>
<dbReference type="PROSITE" id="PS51375">
    <property type="entry name" value="PPR"/>
    <property type="match status" value="1"/>
</dbReference>
<organism evidence="4 5">
    <name type="scientific">Datura stramonium</name>
    <name type="common">Jimsonweed</name>
    <name type="synonym">Common thornapple</name>
    <dbReference type="NCBI Taxonomy" id="4076"/>
    <lineage>
        <taxon>Eukaryota</taxon>
        <taxon>Viridiplantae</taxon>
        <taxon>Streptophyta</taxon>
        <taxon>Embryophyta</taxon>
        <taxon>Tracheophyta</taxon>
        <taxon>Spermatophyta</taxon>
        <taxon>Magnoliopsida</taxon>
        <taxon>eudicotyledons</taxon>
        <taxon>Gunneridae</taxon>
        <taxon>Pentapetalae</taxon>
        <taxon>asterids</taxon>
        <taxon>lamiids</taxon>
        <taxon>Solanales</taxon>
        <taxon>Solanaceae</taxon>
        <taxon>Solanoideae</taxon>
        <taxon>Datureae</taxon>
        <taxon>Datura</taxon>
    </lineage>
</organism>